<dbReference type="EMBL" id="JADGJD010000093">
    <property type="protein sequence ID" value="KAJ3055133.1"/>
    <property type="molecule type" value="Genomic_DNA"/>
</dbReference>
<keyword evidence="12" id="KW-1185">Reference proteome</keyword>
<evidence type="ECO:0000313" key="11">
    <source>
        <dbReference type="EMBL" id="KAJ3055133.1"/>
    </source>
</evidence>
<keyword evidence="8 9" id="KW-0539">Nucleus</keyword>
<evidence type="ECO:0000256" key="7">
    <source>
        <dbReference type="ARBA" id="ARBA00023132"/>
    </source>
</evidence>
<feature type="compositionally biased region" description="Polar residues" evidence="10">
    <location>
        <begin position="141"/>
        <end position="151"/>
    </location>
</feature>
<dbReference type="GO" id="GO:0006606">
    <property type="term" value="P:protein import into nucleus"/>
    <property type="evidence" value="ECO:0007669"/>
    <property type="project" value="TreeGrafter"/>
</dbReference>
<comment type="similarity">
    <text evidence="2 9">Belongs to the nucleoporin Nup85 family.</text>
</comment>
<feature type="region of interest" description="Disordered" evidence="10">
    <location>
        <begin position="1"/>
        <end position="35"/>
    </location>
</feature>
<feature type="compositionally biased region" description="Basic residues" evidence="10">
    <location>
        <begin position="655"/>
        <end position="664"/>
    </location>
</feature>
<dbReference type="PANTHER" id="PTHR13373:SF21">
    <property type="entry name" value="NUCLEAR PORE COMPLEX PROTEIN NUP85"/>
    <property type="match status" value="1"/>
</dbReference>
<dbReference type="PANTHER" id="PTHR13373">
    <property type="entry name" value="FROUNT PROTEIN-RELATED"/>
    <property type="match status" value="1"/>
</dbReference>
<evidence type="ECO:0000256" key="3">
    <source>
        <dbReference type="ARBA" id="ARBA00022448"/>
    </source>
</evidence>
<gene>
    <name evidence="11" type="primary">NUP85</name>
    <name evidence="11" type="ORF">HK097_011369</name>
</gene>
<dbReference type="Pfam" id="PF07575">
    <property type="entry name" value="Nucleopor_Nup85"/>
    <property type="match status" value="1"/>
</dbReference>
<dbReference type="InterPro" id="IPR011502">
    <property type="entry name" value="Nucleoporin_Nup85"/>
</dbReference>
<keyword evidence="4 9" id="KW-0509">mRNA transport</keyword>
<comment type="subcellular location">
    <subcellularLocation>
        <location evidence="1 9">Nucleus</location>
        <location evidence="1 9">Nuclear pore complex</location>
    </subcellularLocation>
</comment>
<dbReference type="GO" id="GO:0031965">
    <property type="term" value="C:nuclear membrane"/>
    <property type="evidence" value="ECO:0007669"/>
    <property type="project" value="UniProtKB-UniRule"/>
</dbReference>
<keyword evidence="9" id="KW-0472">Membrane</keyword>
<comment type="subunit">
    <text evidence="9">Component of the nuclear pore complex (NPC).</text>
</comment>
<accession>A0AAD5SHM3</accession>
<sequence>MNRNAFSSDADMDDAQPDSVNSFQIWPQGSTGQDEARHTLKATLAPLGTQLLGFPGSVRSDGQPPVSRLQSRPDLAAPIPESRIPFLNATAGVYISLSNENAKDRQSQEPHGSFGKFGEDARMGDAQAPDVSRSAREASGRYQQELQSYSQRADIGQQEKETFGDMAKVWRLCNILHIQNQNDNAVGEELVQWLNDSYPIQPREVSDLTETVLASRQPAFWPLLNKALLRSSTKHAYPLLDKLASDHPAIKDITETIKNLMGERPRFKANDRYHQTWAEWHGKADTYSRERGLQPRVADRALLQPLLEAFGILAGNASVIEGASGQWEEYVVGMILYLHPNFRTSDLPELMEKARGKFGEDTATNRAVAAIFESKFDALMPALTYGEWWLAAHLVDVLNKLRLVDDSVIVGEVPGSRGTESFLESCVFTYAGQLCAHPSLWRIGFEYYLRCPRVGRAALTATIPHIPITSDFQIRKLLAFCNFNNLRDDAFTIHRAVALNRYQNGRVGEAIVHYCLAEEHQKVAAIVEGIMDQFVVQGDLTWRDIASTLSPDVLRSNDRLIFMTHYNRFHSLYEQTDYAGAAKLLVEIFTSHTAPKRYWLTLLYNVSDLLESPQSSIGMEATYELMRCLEEIVTSHRKDDYLGLEAQRFDVKAKDRKGKGKVTGKRKEPERDGGRAGKEQIENVEQEIQVIRLGLVRNLARAMTL</sequence>
<evidence type="ECO:0000256" key="5">
    <source>
        <dbReference type="ARBA" id="ARBA00022927"/>
    </source>
</evidence>
<evidence type="ECO:0000313" key="12">
    <source>
        <dbReference type="Proteomes" id="UP001212841"/>
    </source>
</evidence>
<feature type="compositionally biased region" description="Polar residues" evidence="10">
    <location>
        <begin position="18"/>
        <end position="33"/>
    </location>
</feature>
<evidence type="ECO:0000256" key="1">
    <source>
        <dbReference type="ARBA" id="ARBA00004567"/>
    </source>
</evidence>
<dbReference type="GO" id="GO:0006406">
    <property type="term" value="P:mRNA export from nucleus"/>
    <property type="evidence" value="ECO:0007669"/>
    <property type="project" value="TreeGrafter"/>
</dbReference>
<keyword evidence="7 9" id="KW-0906">Nuclear pore complex</keyword>
<keyword evidence="3 9" id="KW-0813">Transport</keyword>
<feature type="region of interest" description="Disordered" evidence="10">
    <location>
        <begin position="100"/>
        <end position="153"/>
    </location>
</feature>
<dbReference type="AlphaFoldDB" id="A0AAD5SHM3"/>
<proteinExistence type="inferred from homology"/>
<evidence type="ECO:0000256" key="6">
    <source>
        <dbReference type="ARBA" id="ARBA00023010"/>
    </source>
</evidence>
<feature type="region of interest" description="Disordered" evidence="10">
    <location>
        <begin position="53"/>
        <end position="73"/>
    </location>
</feature>
<protein>
    <recommendedName>
        <fullName evidence="9">Nuclear pore complex protein Nup85</fullName>
    </recommendedName>
</protein>
<evidence type="ECO:0000256" key="4">
    <source>
        <dbReference type="ARBA" id="ARBA00022816"/>
    </source>
</evidence>
<dbReference type="GO" id="GO:0031080">
    <property type="term" value="C:nuclear pore outer ring"/>
    <property type="evidence" value="ECO:0007669"/>
    <property type="project" value="TreeGrafter"/>
</dbReference>
<organism evidence="11 12">
    <name type="scientific">Rhizophlyctis rosea</name>
    <dbReference type="NCBI Taxonomy" id="64517"/>
    <lineage>
        <taxon>Eukaryota</taxon>
        <taxon>Fungi</taxon>
        <taxon>Fungi incertae sedis</taxon>
        <taxon>Chytridiomycota</taxon>
        <taxon>Chytridiomycota incertae sedis</taxon>
        <taxon>Chytridiomycetes</taxon>
        <taxon>Rhizophlyctidales</taxon>
        <taxon>Rhizophlyctidaceae</taxon>
        <taxon>Rhizophlyctis</taxon>
    </lineage>
</organism>
<reference evidence="11" key="1">
    <citation type="submission" date="2020-05" db="EMBL/GenBank/DDBJ databases">
        <title>Phylogenomic resolution of chytrid fungi.</title>
        <authorList>
            <person name="Stajich J.E."/>
            <person name="Amses K."/>
            <person name="Simmons R."/>
            <person name="Seto K."/>
            <person name="Myers J."/>
            <person name="Bonds A."/>
            <person name="Quandt C.A."/>
            <person name="Barry K."/>
            <person name="Liu P."/>
            <person name="Grigoriev I."/>
            <person name="Longcore J.E."/>
            <person name="James T.Y."/>
        </authorList>
    </citation>
    <scope>NUCLEOTIDE SEQUENCE</scope>
    <source>
        <strain evidence="11">JEL0318</strain>
    </source>
</reference>
<evidence type="ECO:0000256" key="10">
    <source>
        <dbReference type="SAM" id="MobiDB-lite"/>
    </source>
</evidence>
<feature type="region of interest" description="Disordered" evidence="10">
    <location>
        <begin position="655"/>
        <end position="679"/>
    </location>
</feature>
<dbReference type="GO" id="GO:0045893">
    <property type="term" value="P:positive regulation of DNA-templated transcription"/>
    <property type="evidence" value="ECO:0007669"/>
    <property type="project" value="TreeGrafter"/>
</dbReference>
<evidence type="ECO:0000256" key="8">
    <source>
        <dbReference type="ARBA" id="ARBA00023242"/>
    </source>
</evidence>
<dbReference type="GO" id="GO:0017056">
    <property type="term" value="F:structural constituent of nuclear pore"/>
    <property type="evidence" value="ECO:0007669"/>
    <property type="project" value="TreeGrafter"/>
</dbReference>
<evidence type="ECO:0000256" key="2">
    <source>
        <dbReference type="ARBA" id="ARBA00005573"/>
    </source>
</evidence>
<feature type="compositionally biased region" description="Basic and acidic residues" evidence="10">
    <location>
        <begin position="665"/>
        <end position="679"/>
    </location>
</feature>
<evidence type="ECO:0000256" key="9">
    <source>
        <dbReference type="RuleBase" id="RU365073"/>
    </source>
</evidence>
<name>A0AAD5SHM3_9FUNG</name>
<keyword evidence="5 9" id="KW-0653">Protein transport</keyword>
<dbReference type="Proteomes" id="UP001212841">
    <property type="component" value="Unassembled WGS sequence"/>
</dbReference>
<keyword evidence="6 9" id="KW-0811">Translocation</keyword>
<comment type="caution">
    <text evidence="11">The sequence shown here is derived from an EMBL/GenBank/DDBJ whole genome shotgun (WGS) entry which is preliminary data.</text>
</comment>
<comment type="function">
    <text evidence="9">Functions as a component of the nuclear pore complex (NPC).</text>
</comment>